<dbReference type="PANTHER" id="PTHR31025:SF28">
    <property type="match status" value="1"/>
</dbReference>
<sequence length="275" mass="31014">MEKTFTHRRAWITRESPTLAEILSEYPRFLDMPSLLDSEFGRLTVEKAELFLRKWEANIIPKLKAAAALEPRRCTLLKEIEDMTEDEACYAMLVLLTHLLPPVGVSRCSAKTTITYLLDFVPPGTRIASLCSDSSASSTTHQPQLICIGDLRSLKKYVIVAKNDKVTIPLDDGLTCAVDKLFKLYWVCNLSYPPQLCPVFTFFEYIYDLPFSTQRKAKVLGLIAQLKACKSKLCSREFTAETSLKEGQRPRITVVTVTCSWLADIEPSFTHSYGG</sequence>
<name>A0ABU7DEG7_9TELE</name>
<keyword evidence="2" id="KW-1185">Reference proteome</keyword>
<protein>
    <submittedName>
        <fullName evidence="1">Uncharacterized protein</fullName>
    </submittedName>
</protein>
<evidence type="ECO:0000313" key="1">
    <source>
        <dbReference type="EMBL" id="MED6273352.1"/>
    </source>
</evidence>
<accession>A0ABU7DEG7</accession>
<reference evidence="1 2" key="1">
    <citation type="submission" date="2021-06" db="EMBL/GenBank/DDBJ databases">
        <authorList>
            <person name="Palmer J.M."/>
        </authorList>
    </citation>
    <scope>NUCLEOTIDE SEQUENCE [LARGE SCALE GENOMIC DNA]</scope>
    <source>
        <strain evidence="1 2">CL_MEX2019</strain>
        <tissue evidence="1">Muscle</tissue>
    </source>
</reference>
<dbReference type="EMBL" id="JAHUTJ010024860">
    <property type="protein sequence ID" value="MED6273352.1"/>
    <property type="molecule type" value="Genomic_DNA"/>
</dbReference>
<evidence type="ECO:0000313" key="2">
    <source>
        <dbReference type="Proteomes" id="UP001352852"/>
    </source>
</evidence>
<gene>
    <name evidence="1" type="ORF">CHARACLAT_005474</name>
</gene>
<dbReference type="PANTHER" id="PTHR31025">
    <property type="entry name" value="SI:CH211-196P9.1-RELATED"/>
    <property type="match status" value="1"/>
</dbReference>
<comment type="caution">
    <text evidence="1">The sequence shown here is derived from an EMBL/GenBank/DDBJ whole genome shotgun (WGS) entry which is preliminary data.</text>
</comment>
<dbReference type="Proteomes" id="UP001352852">
    <property type="component" value="Unassembled WGS sequence"/>
</dbReference>
<organism evidence="1 2">
    <name type="scientific">Characodon lateralis</name>
    <dbReference type="NCBI Taxonomy" id="208331"/>
    <lineage>
        <taxon>Eukaryota</taxon>
        <taxon>Metazoa</taxon>
        <taxon>Chordata</taxon>
        <taxon>Craniata</taxon>
        <taxon>Vertebrata</taxon>
        <taxon>Euteleostomi</taxon>
        <taxon>Actinopterygii</taxon>
        <taxon>Neopterygii</taxon>
        <taxon>Teleostei</taxon>
        <taxon>Neoteleostei</taxon>
        <taxon>Acanthomorphata</taxon>
        <taxon>Ovalentaria</taxon>
        <taxon>Atherinomorphae</taxon>
        <taxon>Cyprinodontiformes</taxon>
        <taxon>Goodeidae</taxon>
        <taxon>Characodon</taxon>
    </lineage>
</organism>
<proteinExistence type="predicted"/>